<dbReference type="Gene3D" id="3.40.960.10">
    <property type="entry name" value="VSR Endonuclease"/>
    <property type="match status" value="1"/>
</dbReference>
<evidence type="ECO:0000313" key="2">
    <source>
        <dbReference type="Proteomes" id="UP000480246"/>
    </source>
</evidence>
<sequence length="299" mass="34787">MSTSQKSKYLSTTALSKELKMNVKQVFQILLDNDLVKRVDDNWVLTDKGEKVGTKKKHPKIGEYIAWNENIKNNNIFKKINENDDVFINATALSKHFEVSKFKINPILSELGFVEKSIKGWTMTTLGKSIGGKQCEYERTGIPYVNWPKSILQNKRLVETMNEIAGKDTESKEEEDTKSSVGFRQKYEANHRAADGHYVRSRAEMLIDNWLYMSGIVHAYERKLPIEEDVYTDFYLPVGRVYIEYWGLEDNPKYQARKQEKLGIYDKYDFNLIQLKDADIQNLDDILPKKLLKFGIQAY</sequence>
<accession>A0A7C8KR20</accession>
<keyword evidence="1" id="KW-0418">Kinase</keyword>
<comment type="caution">
    <text evidence="1">The sequence shown here is derived from an EMBL/GenBank/DDBJ whole genome shotgun (WGS) entry which is preliminary data.</text>
</comment>
<dbReference type="Proteomes" id="UP000480246">
    <property type="component" value="Unassembled WGS sequence"/>
</dbReference>
<reference evidence="1 2" key="1">
    <citation type="submission" date="2019-10" db="EMBL/GenBank/DDBJ databases">
        <title>Gracilibacillus sp. nov. isolated from rice seeds.</title>
        <authorList>
            <person name="He S."/>
        </authorList>
    </citation>
    <scope>NUCLEOTIDE SEQUENCE [LARGE SCALE GENOMIC DNA]</scope>
    <source>
        <strain evidence="1 2">TD8</strain>
    </source>
</reference>
<dbReference type="RefSeq" id="WP_153407025.1">
    <property type="nucleotide sequence ID" value="NZ_ML762460.1"/>
</dbReference>
<protein>
    <submittedName>
        <fullName evidence="1">Glycerol kinase</fullName>
    </submittedName>
</protein>
<proteinExistence type="predicted"/>
<organism evidence="1 2">
    <name type="scientific">Gracilibacillus oryzae</name>
    <dbReference type="NCBI Taxonomy" id="1672701"/>
    <lineage>
        <taxon>Bacteria</taxon>
        <taxon>Bacillati</taxon>
        <taxon>Bacillota</taxon>
        <taxon>Bacilli</taxon>
        <taxon>Bacillales</taxon>
        <taxon>Bacillaceae</taxon>
        <taxon>Gracilibacillus</taxon>
    </lineage>
</organism>
<dbReference type="EMBL" id="WEID01000130">
    <property type="protein sequence ID" value="KAB8125704.1"/>
    <property type="molecule type" value="Genomic_DNA"/>
</dbReference>
<keyword evidence="1" id="KW-0808">Transferase</keyword>
<dbReference type="GO" id="GO:0016301">
    <property type="term" value="F:kinase activity"/>
    <property type="evidence" value="ECO:0007669"/>
    <property type="project" value="UniProtKB-KW"/>
</dbReference>
<dbReference type="OrthoDB" id="5500241at2"/>
<name>A0A7C8KR20_9BACI</name>
<keyword evidence="2" id="KW-1185">Reference proteome</keyword>
<evidence type="ECO:0000313" key="1">
    <source>
        <dbReference type="EMBL" id="KAB8125704.1"/>
    </source>
</evidence>
<gene>
    <name evidence="1" type="ORF">F9U64_21985</name>
</gene>
<dbReference type="AlphaFoldDB" id="A0A7C8KR20"/>